<evidence type="ECO:0000313" key="1">
    <source>
        <dbReference type="EMBL" id="VDD11691.1"/>
    </source>
</evidence>
<gene>
    <name evidence="1" type="ORF">BRAA04T16591Z</name>
</gene>
<sequence>MQFMMIGWVPGCLDTTWLYKFFNPNCIKKHQDSSRDEPVRFFRW</sequence>
<organism evidence="1">
    <name type="scientific">Brassica campestris</name>
    <name type="common">Field mustard</name>
    <dbReference type="NCBI Taxonomy" id="3711"/>
    <lineage>
        <taxon>Eukaryota</taxon>
        <taxon>Viridiplantae</taxon>
        <taxon>Streptophyta</taxon>
        <taxon>Embryophyta</taxon>
        <taxon>Tracheophyta</taxon>
        <taxon>Spermatophyta</taxon>
        <taxon>Magnoliopsida</taxon>
        <taxon>eudicotyledons</taxon>
        <taxon>Gunneridae</taxon>
        <taxon>Pentapetalae</taxon>
        <taxon>rosids</taxon>
        <taxon>malvids</taxon>
        <taxon>Brassicales</taxon>
        <taxon>Brassicaceae</taxon>
        <taxon>Brassiceae</taxon>
        <taxon>Brassica</taxon>
    </lineage>
</organism>
<protein>
    <submittedName>
        <fullName evidence="1">Uncharacterized protein</fullName>
    </submittedName>
</protein>
<dbReference type="EMBL" id="LR031576">
    <property type="protein sequence ID" value="VDD11691.1"/>
    <property type="molecule type" value="Genomic_DNA"/>
</dbReference>
<reference evidence="1" key="1">
    <citation type="submission" date="2018-11" db="EMBL/GenBank/DDBJ databases">
        <authorList>
            <consortium name="Genoscope - CEA"/>
            <person name="William W."/>
        </authorList>
    </citation>
    <scope>NUCLEOTIDE SEQUENCE</scope>
</reference>
<name>A0A3P6CNJ5_BRACM</name>
<accession>A0A3P6CNJ5</accession>
<dbReference type="AlphaFoldDB" id="A0A3P6CNJ5"/>
<proteinExistence type="predicted"/>